<dbReference type="RefSeq" id="WP_093330092.1">
    <property type="nucleotide sequence ID" value="NZ_AP027363.1"/>
</dbReference>
<dbReference type="STRING" id="349064.SAMN05660429_02157"/>
<reference evidence="3 4" key="1">
    <citation type="submission" date="2016-10" db="EMBL/GenBank/DDBJ databases">
        <authorList>
            <person name="de Groot N.N."/>
        </authorList>
    </citation>
    <scope>NUCLEOTIDE SEQUENCE [LARGE SCALE GENOMIC DNA]</scope>
    <source>
        <strain evidence="3 4">DSM 19706</strain>
    </source>
</reference>
<name>A0A1I0FIN9_THASX</name>
<evidence type="ECO:0000313" key="4">
    <source>
        <dbReference type="Proteomes" id="UP000199308"/>
    </source>
</evidence>
<organism evidence="3 4">
    <name type="scientific">Thalassotalea agarivorans</name>
    <name type="common">Thalassomonas agarivorans</name>
    <dbReference type="NCBI Taxonomy" id="349064"/>
    <lineage>
        <taxon>Bacteria</taxon>
        <taxon>Pseudomonadati</taxon>
        <taxon>Pseudomonadota</taxon>
        <taxon>Gammaproteobacteria</taxon>
        <taxon>Alteromonadales</taxon>
        <taxon>Colwelliaceae</taxon>
        <taxon>Thalassotalea</taxon>
    </lineage>
</organism>
<feature type="domain" description="Chromosomal replication initiator protein DnaA ATPAse" evidence="1">
    <location>
        <begin position="98"/>
        <end position="162"/>
    </location>
</feature>
<dbReference type="OrthoDB" id="9784878at2"/>
<dbReference type="NCBIfam" id="TIGR03420">
    <property type="entry name" value="DnaA_homol_Hda"/>
    <property type="match status" value="1"/>
</dbReference>
<proteinExistence type="predicted"/>
<evidence type="ECO:0000313" key="3">
    <source>
        <dbReference type="EMBL" id="SET58126.1"/>
    </source>
</evidence>
<dbReference type="GO" id="GO:0032297">
    <property type="term" value="P:negative regulation of DNA-templated DNA replication initiation"/>
    <property type="evidence" value="ECO:0007669"/>
    <property type="project" value="InterPro"/>
</dbReference>
<dbReference type="Gene3D" id="1.10.8.60">
    <property type="match status" value="1"/>
</dbReference>
<dbReference type="GO" id="GO:0006270">
    <property type="term" value="P:DNA replication initiation"/>
    <property type="evidence" value="ECO:0007669"/>
    <property type="project" value="TreeGrafter"/>
</dbReference>
<sequence length="235" mass="26533">MSNKQAQLTLSVQLPDDETFESFLGDTNHASKSLLQQFIASKGNNEVNSFYLFGHQGVGKSHLLHACCAEAEQKGLTSLCLSLSELVSMPTDVLIGLESLDVVCLDDIECLQGNGQWQQAIFDLFNRVIEQHKQIVISSNTSVQALDFELADLLSRLSWGYTEQLKPYSDNEKLSMLIYRAKQRGIILQEDVGRYLLNHYSRELADLIHCLDILDKASIREKRKITIPFIKEILT</sequence>
<dbReference type="InterPro" id="IPR017788">
    <property type="entry name" value="Hda"/>
</dbReference>
<dbReference type="Pfam" id="PF22688">
    <property type="entry name" value="Hda_lid"/>
    <property type="match status" value="1"/>
</dbReference>
<dbReference type="InterPro" id="IPR055199">
    <property type="entry name" value="Hda_lid"/>
</dbReference>
<protein>
    <submittedName>
        <fullName evidence="3">Regulatory inactivation of DnaA Hda protein</fullName>
    </submittedName>
</protein>
<dbReference type="AlphaFoldDB" id="A0A1I0FIN9"/>
<keyword evidence="4" id="KW-1185">Reference proteome</keyword>
<dbReference type="InterPro" id="IPR013317">
    <property type="entry name" value="DnaA_dom"/>
</dbReference>
<dbReference type="Pfam" id="PF00308">
    <property type="entry name" value="Bac_DnaA"/>
    <property type="match status" value="2"/>
</dbReference>
<feature type="domain" description="Hda lid" evidence="2">
    <location>
        <begin position="170"/>
        <end position="234"/>
    </location>
</feature>
<dbReference type="SUPFAM" id="SSF52540">
    <property type="entry name" value="P-loop containing nucleoside triphosphate hydrolases"/>
    <property type="match status" value="1"/>
</dbReference>
<dbReference type="Proteomes" id="UP000199308">
    <property type="component" value="Unassembled WGS sequence"/>
</dbReference>
<accession>A0A1I0FIN9</accession>
<evidence type="ECO:0000259" key="1">
    <source>
        <dbReference type="Pfam" id="PF00308"/>
    </source>
</evidence>
<evidence type="ECO:0000259" key="2">
    <source>
        <dbReference type="Pfam" id="PF22688"/>
    </source>
</evidence>
<dbReference type="PANTHER" id="PTHR30050:SF5">
    <property type="entry name" value="DNAA REGULATORY INACTIVATOR HDA"/>
    <property type="match status" value="1"/>
</dbReference>
<dbReference type="PANTHER" id="PTHR30050">
    <property type="entry name" value="CHROMOSOMAL REPLICATION INITIATOR PROTEIN DNAA"/>
    <property type="match status" value="1"/>
</dbReference>
<dbReference type="InterPro" id="IPR027417">
    <property type="entry name" value="P-loop_NTPase"/>
</dbReference>
<dbReference type="EMBL" id="FOHK01000009">
    <property type="protein sequence ID" value="SET58126.1"/>
    <property type="molecule type" value="Genomic_DNA"/>
</dbReference>
<feature type="domain" description="Chromosomal replication initiator protein DnaA ATPAse" evidence="1">
    <location>
        <begin position="17"/>
        <end position="74"/>
    </location>
</feature>
<gene>
    <name evidence="3" type="ORF">SAMN05660429_02157</name>
</gene>
<dbReference type="Gene3D" id="3.40.50.300">
    <property type="entry name" value="P-loop containing nucleotide triphosphate hydrolases"/>
    <property type="match status" value="1"/>
</dbReference>